<dbReference type="Gene3D" id="1.25.10.10">
    <property type="entry name" value="Leucine-rich Repeat Variant"/>
    <property type="match status" value="1"/>
</dbReference>
<dbReference type="AlphaFoldDB" id="A0A0L8VCY7"/>
<keyword evidence="3" id="KW-1185">Reference proteome</keyword>
<dbReference type="STRING" id="1409788.NC99_08770"/>
<dbReference type="InterPro" id="IPR011989">
    <property type="entry name" value="ARM-like"/>
</dbReference>
<proteinExistence type="predicted"/>
<reference evidence="3" key="1">
    <citation type="submission" date="2015-07" db="EMBL/GenBank/DDBJ databases">
        <title>Genome sequencing of Sunxiuqinia dokdonensis strain SK.</title>
        <authorList>
            <person name="Ahn S."/>
            <person name="Kim B.-C."/>
        </authorList>
    </citation>
    <scope>NUCLEOTIDE SEQUENCE [LARGE SCALE GENOMIC DNA]</scope>
    <source>
        <strain evidence="3">SK</strain>
    </source>
</reference>
<dbReference type="OrthoDB" id="1454284at2"/>
<keyword evidence="1" id="KW-0812">Transmembrane</keyword>
<keyword evidence="1" id="KW-1133">Transmembrane helix</keyword>
<gene>
    <name evidence="2" type="ORF">NC99_08770</name>
</gene>
<feature type="transmembrane region" description="Helical" evidence="1">
    <location>
        <begin position="7"/>
        <end position="27"/>
    </location>
</feature>
<evidence type="ECO:0000313" key="3">
    <source>
        <dbReference type="Proteomes" id="UP000036958"/>
    </source>
</evidence>
<evidence type="ECO:0000313" key="2">
    <source>
        <dbReference type="EMBL" id="KOH46340.1"/>
    </source>
</evidence>
<accession>A0A0L8VCY7</accession>
<feature type="transmembrane region" description="Helical" evidence="1">
    <location>
        <begin position="107"/>
        <end position="136"/>
    </location>
</feature>
<dbReference type="Proteomes" id="UP000036958">
    <property type="component" value="Unassembled WGS sequence"/>
</dbReference>
<dbReference type="RefSeq" id="WP_053180087.1">
    <property type="nucleotide sequence ID" value="NZ_LGIA01000032.1"/>
</dbReference>
<dbReference type="InterPro" id="IPR016024">
    <property type="entry name" value="ARM-type_fold"/>
</dbReference>
<evidence type="ECO:0008006" key="4">
    <source>
        <dbReference type="Google" id="ProtNLM"/>
    </source>
</evidence>
<keyword evidence="1" id="KW-0472">Membrane</keyword>
<protein>
    <recommendedName>
        <fullName evidence="4">HEAT repeat domain-containing protein</fullName>
    </recommendedName>
</protein>
<dbReference type="EMBL" id="LGIA01000032">
    <property type="protein sequence ID" value="KOH46340.1"/>
    <property type="molecule type" value="Genomic_DNA"/>
</dbReference>
<dbReference type="SUPFAM" id="SSF48371">
    <property type="entry name" value="ARM repeat"/>
    <property type="match status" value="1"/>
</dbReference>
<name>A0A0L8VCY7_9BACT</name>
<organism evidence="2 3">
    <name type="scientific">Sunxiuqinia dokdonensis</name>
    <dbReference type="NCBI Taxonomy" id="1409788"/>
    <lineage>
        <taxon>Bacteria</taxon>
        <taxon>Pseudomonadati</taxon>
        <taxon>Bacteroidota</taxon>
        <taxon>Bacteroidia</taxon>
        <taxon>Marinilabiliales</taxon>
        <taxon>Prolixibacteraceae</taxon>
        <taxon>Sunxiuqinia</taxon>
    </lineage>
</organism>
<comment type="caution">
    <text evidence="2">The sequence shown here is derived from an EMBL/GenBank/DDBJ whole genome shotgun (WGS) entry which is preliminary data.</text>
</comment>
<sequence length="459" mass="53959">MKKFKWVFLRGGIFVVIFSLFFGWGQIQEIQAAINFTEPEYPFLEDVPSGLSFDRELALTEAAEIEARLTLLGVGSQDLIKNLSEFFRSLAGDFFSFVDKISLGYSLLFYLALFAIFFLLNITSVVIVVIISNWIFNRRAIYHKYKRKEIIEIVSPYFYDDLEDHEAAGIVETLTQYKSLKDKQIIIDVLIEGKRNFTGEGSIKIKALYQVLQLHKVSLHKIKYGSWYRRSVGLRELAFLGRRAYKTEIEKYINDNHQYVRTEAILSYMLLDDVNPFGFLMDLKYSFVRWDSLSIYYTMYFNGIEPPPMAHMLNHSDLQVRLFLLRMISIYNQLDAVREVAKCLLDEHAEVRQEAVITLRALEYYRIKVLMKNRYINECQPVRLEILRSMKHFIEDDDISFIEERVRKGSFDEVFEAVKLLYKFSGYGEQRLWLLDEELEGRIAVFIKHVAEPRNKHVA</sequence>
<evidence type="ECO:0000256" key="1">
    <source>
        <dbReference type="SAM" id="Phobius"/>
    </source>
</evidence>